<keyword evidence="2" id="KW-1185">Reference proteome</keyword>
<reference evidence="2" key="1">
    <citation type="journal article" date="2010" name="Nat. Biotechnol.">
        <title>Draft genome sequence of the oilseed species Ricinus communis.</title>
        <authorList>
            <person name="Chan A.P."/>
            <person name="Crabtree J."/>
            <person name="Zhao Q."/>
            <person name="Lorenzi H."/>
            <person name="Orvis J."/>
            <person name="Puiu D."/>
            <person name="Melake-Berhan A."/>
            <person name="Jones K.M."/>
            <person name="Redman J."/>
            <person name="Chen G."/>
            <person name="Cahoon E.B."/>
            <person name="Gedil M."/>
            <person name="Stanke M."/>
            <person name="Haas B.J."/>
            <person name="Wortman J.R."/>
            <person name="Fraser-Liggett C.M."/>
            <person name="Ravel J."/>
            <person name="Rabinowicz P.D."/>
        </authorList>
    </citation>
    <scope>NUCLEOTIDE SEQUENCE [LARGE SCALE GENOMIC DNA]</scope>
    <source>
        <strain evidence="2">cv. Hale</strain>
    </source>
</reference>
<accession>B9S2Z6</accession>
<name>B9S2Z6_RICCO</name>
<organism evidence="1 2">
    <name type="scientific">Ricinus communis</name>
    <name type="common">Castor bean</name>
    <dbReference type="NCBI Taxonomy" id="3988"/>
    <lineage>
        <taxon>Eukaryota</taxon>
        <taxon>Viridiplantae</taxon>
        <taxon>Streptophyta</taxon>
        <taxon>Embryophyta</taxon>
        <taxon>Tracheophyta</taxon>
        <taxon>Spermatophyta</taxon>
        <taxon>Magnoliopsida</taxon>
        <taxon>eudicotyledons</taxon>
        <taxon>Gunneridae</taxon>
        <taxon>Pentapetalae</taxon>
        <taxon>rosids</taxon>
        <taxon>fabids</taxon>
        <taxon>Malpighiales</taxon>
        <taxon>Euphorbiaceae</taxon>
        <taxon>Acalyphoideae</taxon>
        <taxon>Acalypheae</taxon>
        <taxon>Ricinus</taxon>
    </lineage>
</organism>
<dbReference type="InParanoid" id="B9S2Z6"/>
<protein>
    <submittedName>
        <fullName evidence="1">Uncharacterized protein</fullName>
    </submittedName>
</protein>
<proteinExistence type="predicted"/>
<gene>
    <name evidence="1" type="ORF">RCOM_1191400</name>
</gene>
<dbReference type="Proteomes" id="UP000008311">
    <property type="component" value="Unassembled WGS sequence"/>
</dbReference>
<evidence type="ECO:0000313" key="1">
    <source>
        <dbReference type="EMBL" id="EEF41981.1"/>
    </source>
</evidence>
<sequence length="53" mass="6141">MKDLCISSNVENVTLPNFWYHLYAKPISMVENTRHRMASDISNNNMVVLNLDT</sequence>
<dbReference type="AlphaFoldDB" id="B9S2Z6"/>
<evidence type="ECO:0000313" key="2">
    <source>
        <dbReference type="Proteomes" id="UP000008311"/>
    </source>
</evidence>
<dbReference type="EMBL" id="EQ973855">
    <property type="protein sequence ID" value="EEF41981.1"/>
    <property type="molecule type" value="Genomic_DNA"/>
</dbReference>